<comment type="function">
    <text evidence="5">An accessory protein needed during the final step in the assembly of 30S ribosomal subunit, possibly for assembly of the head region. Essential for efficient processing of 16S rRNA. May be needed both before and after RbfA during the maturation of 16S rRNA. It has affinity for free ribosomal 30S subunits but not for 70S ribosomes.</text>
</comment>
<name>A0A917EVF6_HALAA</name>
<evidence type="ECO:0000256" key="5">
    <source>
        <dbReference type="HAMAP-Rule" id="MF_00014"/>
    </source>
</evidence>
<comment type="domain">
    <text evidence="5">The PRC barrel domain binds ribosomal protein uS19.</text>
</comment>
<feature type="domain" description="PRC-barrel" evidence="7">
    <location>
        <begin position="96"/>
        <end position="170"/>
    </location>
</feature>
<comment type="caution">
    <text evidence="8">The sequence shown here is derived from an EMBL/GenBank/DDBJ whole genome shotgun (WGS) entry which is preliminary data.</text>
</comment>
<evidence type="ECO:0000313" key="9">
    <source>
        <dbReference type="Proteomes" id="UP000660110"/>
    </source>
</evidence>
<organism evidence="8 9">
    <name type="scientific">Halobacillus andaensis</name>
    <dbReference type="NCBI Taxonomy" id="1176239"/>
    <lineage>
        <taxon>Bacteria</taxon>
        <taxon>Bacillati</taxon>
        <taxon>Bacillota</taxon>
        <taxon>Bacilli</taxon>
        <taxon>Bacillales</taxon>
        <taxon>Bacillaceae</taxon>
        <taxon>Halobacillus</taxon>
    </lineage>
</organism>
<dbReference type="GO" id="GO:0043022">
    <property type="term" value="F:ribosome binding"/>
    <property type="evidence" value="ECO:0007669"/>
    <property type="project" value="InterPro"/>
</dbReference>
<evidence type="ECO:0000256" key="1">
    <source>
        <dbReference type="ARBA" id="ARBA00022490"/>
    </source>
</evidence>
<dbReference type="GO" id="GO:0005737">
    <property type="term" value="C:cytoplasm"/>
    <property type="evidence" value="ECO:0007669"/>
    <property type="project" value="UniProtKB-SubCell"/>
</dbReference>
<reference evidence="8" key="1">
    <citation type="journal article" date="2014" name="Int. J. Syst. Evol. Microbiol.">
        <title>Complete genome sequence of Corynebacterium casei LMG S-19264T (=DSM 44701T), isolated from a smear-ripened cheese.</title>
        <authorList>
            <consortium name="US DOE Joint Genome Institute (JGI-PGF)"/>
            <person name="Walter F."/>
            <person name="Albersmeier A."/>
            <person name="Kalinowski J."/>
            <person name="Ruckert C."/>
        </authorList>
    </citation>
    <scope>NUCLEOTIDE SEQUENCE</scope>
    <source>
        <strain evidence="8">CGMCC 1.12153</strain>
    </source>
</reference>
<dbReference type="InterPro" id="IPR011961">
    <property type="entry name" value="RimM"/>
</dbReference>
<dbReference type="PANTHER" id="PTHR33692">
    <property type="entry name" value="RIBOSOME MATURATION FACTOR RIMM"/>
    <property type="match status" value="1"/>
</dbReference>
<keyword evidence="1 5" id="KW-0963">Cytoplasm</keyword>
<dbReference type="InterPro" id="IPR002676">
    <property type="entry name" value="RimM_N"/>
</dbReference>
<reference evidence="8" key="2">
    <citation type="submission" date="2020-09" db="EMBL/GenBank/DDBJ databases">
        <authorList>
            <person name="Sun Q."/>
            <person name="Zhou Y."/>
        </authorList>
    </citation>
    <scope>NUCLEOTIDE SEQUENCE</scope>
    <source>
        <strain evidence="8">CGMCC 1.12153</strain>
    </source>
</reference>
<dbReference type="NCBIfam" id="TIGR02273">
    <property type="entry name" value="16S_RimM"/>
    <property type="match status" value="1"/>
</dbReference>
<evidence type="ECO:0000256" key="3">
    <source>
        <dbReference type="ARBA" id="ARBA00022552"/>
    </source>
</evidence>
<keyword evidence="4 5" id="KW-0143">Chaperone</keyword>
<dbReference type="Gene3D" id="2.40.30.60">
    <property type="entry name" value="RimM"/>
    <property type="match status" value="1"/>
</dbReference>
<dbReference type="Pfam" id="PF01782">
    <property type="entry name" value="RimM"/>
    <property type="match status" value="1"/>
</dbReference>
<dbReference type="AlphaFoldDB" id="A0A917EVF6"/>
<gene>
    <name evidence="5 8" type="primary">rimM</name>
    <name evidence="8" type="ORF">GCM10010954_07290</name>
</gene>
<dbReference type="GO" id="GO:0042274">
    <property type="term" value="P:ribosomal small subunit biogenesis"/>
    <property type="evidence" value="ECO:0007669"/>
    <property type="project" value="UniProtKB-UniRule"/>
</dbReference>
<keyword evidence="3 5" id="KW-0698">rRNA processing</keyword>
<dbReference type="InterPro" id="IPR009000">
    <property type="entry name" value="Transl_B-barrel_sf"/>
</dbReference>
<dbReference type="InterPro" id="IPR027275">
    <property type="entry name" value="PRC-brl_dom"/>
</dbReference>
<keyword evidence="9" id="KW-1185">Reference proteome</keyword>
<accession>A0A917EVF6</accession>
<dbReference type="SUPFAM" id="SSF50346">
    <property type="entry name" value="PRC-barrel domain"/>
    <property type="match status" value="1"/>
</dbReference>
<comment type="subunit">
    <text evidence="5">Binds ribosomal protein uS19.</text>
</comment>
<feature type="domain" description="RimM N-terminal" evidence="6">
    <location>
        <begin position="8"/>
        <end position="89"/>
    </location>
</feature>
<comment type="similarity">
    <text evidence="5">Belongs to the RimM family.</text>
</comment>
<comment type="subcellular location">
    <subcellularLocation>
        <location evidence="5">Cytoplasm</location>
    </subcellularLocation>
</comment>
<dbReference type="PANTHER" id="PTHR33692:SF1">
    <property type="entry name" value="RIBOSOME MATURATION FACTOR RIMM"/>
    <property type="match status" value="1"/>
</dbReference>
<dbReference type="SUPFAM" id="SSF50447">
    <property type="entry name" value="Translation proteins"/>
    <property type="match status" value="1"/>
</dbReference>
<evidence type="ECO:0000259" key="6">
    <source>
        <dbReference type="Pfam" id="PF01782"/>
    </source>
</evidence>
<keyword evidence="2 5" id="KW-0690">Ribosome biogenesis</keyword>
<proteinExistence type="inferred from homology"/>
<protein>
    <recommendedName>
        <fullName evidence="5">Ribosome maturation factor RimM</fullName>
    </recommendedName>
</protein>
<dbReference type="RefSeq" id="WP_188376097.1">
    <property type="nucleotide sequence ID" value="NZ_BMEL01000001.1"/>
</dbReference>
<dbReference type="HAMAP" id="MF_00014">
    <property type="entry name" value="Ribosome_mat_RimM"/>
    <property type="match status" value="1"/>
</dbReference>
<dbReference type="InterPro" id="IPR011033">
    <property type="entry name" value="PRC_barrel-like_sf"/>
</dbReference>
<dbReference type="GO" id="GO:0005840">
    <property type="term" value="C:ribosome"/>
    <property type="evidence" value="ECO:0007669"/>
    <property type="project" value="InterPro"/>
</dbReference>
<evidence type="ECO:0000259" key="7">
    <source>
        <dbReference type="Pfam" id="PF05239"/>
    </source>
</evidence>
<evidence type="ECO:0000313" key="8">
    <source>
        <dbReference type="EMBL" id="GGF11224.1"/>
    </source>
</evidence>
<dbReference type="InterPro" id="IPR036976">
    <property type="entry name" value="RimM_N_sf"/>
</dbReference>
<sequence>MSEHYFNVGQIINTHGIKGEVKVRRITDFDERFEPGQLLYWVNEGNSMEELVVKSHRIHKGFDLISFENHPSINDVERLRDGYLKVSSDAHEELEEHEFYFHEIIGSAVYLTSGEKIGSVEEILTPGANDVWVVKREGEKDALIPYIEEVVKEVHPDKKEIIIDPIEGLLD</sequence>
<dbReference type="GO" id="GO:0006364">
    <property type="term" value="P:rRNA processing"/>
    <property type="evidence" value="ECO:0007669"/>
    <property type="project" value="UniProtKB-UniRule"/>
</dbReference>
<evidence type="ECO:0000256" key="2">
    <source>
        <dbReference type="ARBA" id="ARBA00022517"/>
    </source>
</evidence>
<dbReference type="EMBL" id="BMEL01000001">
    <property type="protein sequence ID" value="GGF11224.1"/>
    <property type="molecule type" value="Genomic_DNA"/>
</dbReference>
<dbReference type="Proteomes" id="UP000660110">
    <property type="component" value="Unassembled WGS sequence"/>
</dbReference>
<dbReference type="Gene3D" id="2.30.30.240">
    <property type="entry name" value="PRC-barrel domain"/>
    <property type="match status" value="1"/>
</dbReference>
<dbReference type="Pfam" id="PF05239">
    <property type="entry name" value="PRC"/>
    <property type="match status" value="1"/>
</dbReference>
<evidence type="ECO:0000256" key="4">
    <source>
        <dbReference type="ARBA" id="ARBA00023186"/>
    </source>
</evidence>